<evidence type="ECO:0000313" key="1">
    <source>
        <dbReference type="EMBL" id="KAK2723016.1"/>
    </source>
</evidence>
<dbReference type="Proteomes" id="UP001187531">
    <property type="component" value="Unassembled WGS sequence"/>
</dbReference>
<accession>A0AA88IEV8</accession>
<protein>
    <recommendedName>
        <fullName evidence="3">Craniofacial development protein 2-like</fullName>
    </recommendedName>
</protein>
<comment type="caution">
    <text evidence="1">The sequence shown here is derived from an EMBL/GenBank/DDBJ whole genome shotgun (WGS) entry which is preliminary data.</text>
</comment>
<dbReference type="EMBL" id="JAVRJZ010000005">
    <property type="protein sequence ID" value="KAK2723016.1"/>
    <property type="molecule type" value="Genomic_DNA"/>
</dbReference>
<dbReference type="AlphaFoldDB" id="A0AA88IEV8"/>
<keyword evidence="2" id="KW-1185">Reference proteome</keyword>
<organism evidence="1 2">
    <name type="scientific">Artemia franciscana</name>
    <name type="common">Brine shrimp</name>
    <name type="synonym">Artemia sanfranciscana</name>
    <dbReference type="NCBI Taxonomy" id="6661"/>
    <lineage>
        <taxon>Eukaryota</taxon>
        <taxon>Metazoa</taxon>
        <taxon>Ecdysozoa</taxon>
        <taxon>Arthropoda</taxon>
        <taxon>Crustacea</taxon>
        <taxon>Branchiopoda</taxon>
        <taxon>Anostraca</taxon>
        <taxon>Artemiidae</taxon>
        <taxon>Artemia</taxon>
    </lineage>
</organism>
<dbReference type="InterPro" id="IPR036691">
    <property type="entry name" value="Endo/exonu/phosph_ase_sf"/>
</dbReference>
<evidence type="ECO:0000313" key="2">
    <source>
        <dbReference type="Proteomes" id="UP001187531"/>
    </source>
</evidence>
<proteinExistence type="predicted"/>
<dbReference type="SUPFAM" id="SSF56219">
    <property type="entry name" value="DNase I-like"/>
    <property type="match status" value="1"/>
</dbReference>
<gene>
    <name evidence="1" type="ORF">QYM36_003266</name>
</gene>
<evidence type="ECO:0008006" key="3">
    <source>
        <dbReference type="Google" id="ProtNLM"/>
    </source>
</evidence>
<name>A0AA88IEV8_ARTSF</name>
<sequence>MVIFVGNFNAKVGNDRWYCPEVIGSYGLADRNENRALLIDFASTNNVLIGGTQYRHKDIHKYTWTSPDGTTRNQINHFLINRKWRSSLQDVRTLREADAGSEHSLCIAKIVLKVKTLKK</sequence>
<dbReference type="Gene3D" id="3.60.10.10">
    <property type="entry name" value="Endonuclease/exonuclease/phosphatase"/>
    <property type="match status" value="1"/>
</dbReference>
<reference evidence="1" key="1">
    <citation type="submission" date="2023-07" db="EMBL/GenBank/DDBJ databases">
        <title>Chromosome-level genome assembly of Artemia franciscana.</title>
        <authorList>
            <person name="Jo E."/>
        </authorList>
    </citation>
    <scope>NUCLEOTIDE SEQUENCE</scope>
    <source>
        <tissue evidence="1">Whole body</tissue>
    </source>
</reference>